<dbReference type="Pfam" id="PF08443">
    <property type="entry name" value="RimK"/>
    <property type="match status" value="1"/>
</dbReference>
<protein>
    <submittedName>
        <fullName evidence="12">Lysine biosynthesis protein LysX</fullName>
    </submittedName>
</protein>
<dbReference type="Gene3D" id="3.30.470.20">
    <property type="entry name" value="ATP-grasp fold, B domain"/>
    <property type="match status" value="1"/>
</dbReference>
<dbReference type="InterPro" id="IPR011870">
    <property type="entry name" value="LysX_arch"/>
</dbReference>
<dbReference type="PROSITE" id="PS50975">
    <property type="entry name" value="ATP_GRASP"/>
    <property type="match status" value="1"/>
</dbReference>
<sequence length="292" mass="31835">MQIAVLVTHIRAEEKLLINAFAEAGIEPDIILDRDININLTAGAQQQAPSGRPWADYDLVLERCVSTSRGLYLLAILNRWGIHTINTYETAAICADKLQTTLALADANVAQPASRVAFTPETALQAIERVGYPAVLKPTTGSWGRLLARVNDSDSAEAIIEHRQTLGDYNHHTYYVQSYVNKPGRDIRAFVIGGRTICAIYRSSEHWITNTARGGSATNCPITPELDDICQRAATAVGGGILAIDVLEDANGELLINEINHTMEFRNSSMPTGVDIPAEIVRYALAQIEVLA</sequence>
<evidence type="ECO:0000256" key="1">
    <source>
        <dbReference type="ARBA" id="ARBA00001946"/>
    </source>
</evidence>
<dbReference type="InterPro" id="IPR013651">
    <property type="entry name" value="ATP-grasp_RimK-type"/>
</dbReference>
<evidence type="ECO:0000256" key="3">
    <source>
        <dbReference type="ARBA" id="ARBA00022598"/>
    </source>
</evidence>
<keyword evidence="3" id="KW-0436">Ligase</keyword>
<dbReference type="NCBIfam" id="TIGR02144">
    <property type="entry name" value="LysX_arch"/>
    <property type="match status" value="1"/>
</dbReference>
<evidence type="ECO:0000256" key="8">
    <source>
        <dbReference type="ARBA" id="ARBA00022842"/>
    </source>
</evidence>
<evidence type="ECO:0000313" key="13">
    <source>
        <dbReference type="Proteomes" id="UP000594468"/>
    </source>
</evidence>
<reference evidence="12 13" key="1">
    <citation type="submission" date="2020-02" db="EMBL/GenBank/DDBJ databases">
        <authorList>
            <person name="Zheng R.K."/>
            <person name="Sun C.M."/>
        </authorList>
    </citation>
    <scope>NUCLEOTIDE SEQUENCE [LARGE SCALE GENOMIC DNA]</scope>
    <source>
        <strain evidence="13">rifampicinis</strain>
    </source>
</reference>
<dbReference type="Gene3D" id="3.30.1490.20">
    <property type="entry name" value="ATP-grasp fold, A domain"/>
    <property type="match status" value="1"/>
</dbReference>
<evidence type="ECO:0000256" key="4">
    <source>
        <dbReference type="ARBA" id="ARBA00022605"/>
    </source>
</evidence>
<evidence type="ECO:0000256" key="7">
    <source>
        <dbReference type="ARBA" id="ARBA00022840"/>
    </source>
</evidence>
<dbReference type="GO" id="GO:0018169">
    <property type="term" value="F:ribosomal S6-glutamic acid ligase activity"/>
    <property type="evidence" value="ECO:0007669"/>
    <property type="project" value="TreeGrafter"/>
</dbReference>
<evidence type="ECO:0000256" key="5">
    <source>
        <dbReference type="ARBA" id="ARBA00022723"/>
    </source>
</evidence>
<dbReference type="Gene3D" id="3.40.50.20">
    <property type="match status" value="1"/>
</dbReference>
<dbReference type="SUPFAM" id="SSF52440">
    <property type="entry name" value="PreATP-grasp domain"/>
    <property type="match status" value="1"/>
</dbReference>
<keyword evidence="13" id="KW-1185">Reference proteome</keyword>
<keyword evidence="8" id="KW-0460">Magnesium</keyword>
<evidence type="ECO:0000256" key="9">
    <source>
        <dbReference type="ARBA" id="ARBA00029440"/>
    </source>
</evidence>
<dbReference type="PANTHER" id="PTHR21621:SF0">
    <property type="entry name" value="BETA-CITRYLGLUTAMATE SYNTHASE B-RELATED"/>
    <property type="match status" value="1"/>
</dbReference>
<feature type="domain" description="ATP-grasp" evidence="11">
    <location>
        <begin position="101"/>
        <end position="285"/>
    </location>
</feature>
<keyword evidence="4" id="KW-0028">Amino-acid biosynthesis</keyword>
<dbReference type="RefSeq" id="WP_195169715.1">
    <property type="nucleotide sequence ID" value="NZ_CP062983.1"/>
</dbReference>
<dbReference type="GO" id="GO:0009085">
    <property type="term" value="P:lysine biosynthetic process"/>
    <property type="evidence" value="ECO:0007669"/>
    <property type="project" value="InterPro"/>
</dbReference>
<dbReference type="NCBIfam" id="TIGR00768">
    <property type="entry name" value="rimK_fam"/>
    <property type="match status" value="1"/>
</dbReference>
<evidence type="ECO:0000256" key="2">
    <source>
        <dbReference type="ARBA" id="ARBA00006239"/>
    </source>
</evidence>
<comment type="similarity">
    <text evidence="2">Belongs to the RimK family. LysX subfamily.</text>
</comment>
<dbReference type="InterPro" id="IPR011761">
    <property type="entry name" value="ATP-grasp"/>
</dbReference>
<organism evidence="12 13">
    <name type="scientific">Phototrophicus methaneseepsis</name>
    <dbReference type="NCBI Taxonomy" id="2710758"/>
    <lineage>
        <taxon>Bacteria</taxon>
        <taxon>Bacillati</taxon>
        <taxon>Chloroflexota</taxon>
        <taxon>Candidatus Thermofontia</taxon>
        <taxon>Phototrophicales</taxon>
        <taxon>Phototrophicaceae</taxon>
        <taxon>Phototrophicus</taxon>
    </lineage>
</organism>
<dbReference type="GO" id="GO:0005524">
    <property type="term" value="F:ATP binding"/>
    <property type="evidence" value="ECO:0007669"/>
    <property type="project" value="UniProtKB-UniRule"/>
</dbReference>
<comment type="cofactor">
    <cofactor evidence="1">
        <name>Mg(2+)</name>
        <dbReference type="ChEBI" id="CHEBI:18420"/>
    </cofactor>
</comment>
<dbReference type="AlphaFoldDB" id="A0A7S8IDS2"/>
<keyword evidence="6 10" id="KW-0547">Nucleotide-binding</keyword>
<dbReference type="InterPro" id="IPR054562">
    <property type="entry name" value="LysX/ArgX_preATP_grasp"/>
</dbReference>
<evidence type="ECO:0000256" key="6">
    <source>
        <dbReference type="ARBA" id="ARBA00022741"/>
    </source>
</evidence>
<dbReference type="FunFam" id="3.30.1490.20:FF:000025">
    <property type="entry name" value="Alpha-aminoadipate--LysW ligase LysX protein"/>
    <property type="match status" value="1"/>
</dbReference>
<dbReference type="GO" id="GO:0005737">
    <property type="term" value="C:cytoplasm"/>
    <property type="evidence" value="ECO:0007669"/>
    <property type="project" value="TreeGrafter"/>
</dbReference>
<dbReference type="SUPFAM" id="SSF56059">
    <property type="entry name" value="Glutathione synthetase ATP-binding domain-like"/>
    <property type="match status" value="1"/>
</dbReference>
<evidence type="ECO:0000256" key="10">
    <source>
        <dbReference type="PROSITE-ProRule" id="PRU00409"/>
    </source>
</evidence>
<dbReference type="InterPro" id="IPR004666">
    <property type="entry name" value="Rp_bS6_RimK/Lys_biosynth_LsyX"/>
</dbReference>
<proteinExistence type="inferred from homology"/>
<dbReference type="KEGG" id="pmet:G4Y79_18395"/>
<gene>
    <name evidence="12" type="primary">lysX</name>
    <name evidence="12" type="ORF">G4Y79_18395</name>
</gene>
<dbReference type="EMBL" id="CP062983">
    <property type="protein sequence ID" value="QPC81644.1"/>
    <property type="molecule type" value="Genomic_DNA"/>
</dbReference>
<dbReference type="InterPro" id="IPR013815">
    <property type="entry name" value="ATP_grasp_subdomain_1"/>
</dbReference>
<evidence type="ECO:0000259" key="11">
    <source>
        <dbReference type="PROSITE" id="PS50975"/>
    </source>
</evidence>
<dbReference type="PANTHER" id="PTHR21621">
    <property type="entry name" value="RIBOSOMAL PROTEIN S6 MODIFICATION PROTEIN"/>
    <property type="match status" value="1"/>
</dbReference>
<accession>A0A7S8IDS2</accession>
<dbReference type="FunFam" id="3.30.470.20:FF:000058">
    <property type="entry name" value="Alpha-aminoadipate--LysW ligase LysX protein"/>
    <property type="match status" value="1"/>
</dbReference>
<dbReference type="GO" id="GO:0009432">
    <property type="term" value="P:SOS response"/>
    <property type="evidence" value="ECO:0007669"/>
    <property type="project" value="TreeGrafter"/>
</dbReference>
<keyword evidence="5" id="KW-0479">Metal-binding</keyword>
<name>A0A7S8IDS2_9CHLR</name>
<dbReference type="Proteomes" id="UP000594468">
    <property type="component" value="Chromosome"/>
</dbReference>
<comment type="pathway">
    <text evidence="9">Amino-acid biosynthesis.</text>
</comment>
<dbReference type="InterPro" id="IPR016185">
    <property type="entry name" value="PreATP-grasp_dom_sf"/>
</dbReference>
<dbReference type="Pfam" id="PF22626">
    <property type="entry name" value="LysX_preATP_grasp"/>
    <property type="match status" value="1"/>
</dbReference>
<keyword evidence="7 10" id="KW-0067">ATP-binding</keyword>
<dbReference type="GO" id="GO:0046872">
    <property type="term" value="F:metal ion binding"/>
    <property type="evidence" value="ECO:0007669"/>
    <property type="project" value="UniProtKB-KW"/>
</dbReference>
<evidence type="ECO:0000313" key="12">
    <source>
        <dbReference type="EMBL" id="QPC81644.1"/>
    </source>
</evidence>